<comment type="caution">
    <text evidence="2">The sequence shown here is derived from an EMBL/GenBank/DDBJ whole genome shotgun (WGS) entry which is preliminary data.</text>
</comment>
<name>A0A812TT94_9DINO</name>
<dbReference type="AlphaFoldDB" id="A0A812TT94"/>
<organism evidence="2 3">
    <name type="scientific">Symbiodinium natans</name>
    <dbReference type="NCBI Taxonomy" id="878477"/>
    <lineage>
        <taxon>Eukaryota</taxon>
        <taxon>Sar</taxon>
        <taxon>Alveolata</taxon>
        <taxon>Dinophyceae</taxon>
        <taxon>Suessiales</taxon>
        <taxon>Symbiodiniaceae</taxon>
        <taxon>Symbiodinium</taxon>
    </lineage>
</organism>
<sequence length="75" mass="8112">MEAELGSTKASAESTESARRGASEALECTEAQTSHLEKRVQELQEQLQQVKKGGSEMAVLAAQNEAQLKDGTRHI</sequence>
<evidence type="ECO:0000313" key="2">
    <source>
        <dbReference type="EMBL" id="CAE7537018.1"/>
    </source>
</evidence>
<gene>
    <name evidence="2" type="ORF">SNAT2548_LOCUS30096</name>
</gene>
<evidence type="ECO:0000256" key="1">
    <source>
        <dbReference type="SAM" id="MobiDB-lite"/>
    </source>
</evidence>
<feature type="compositionally biased region" description="Low complexity" evidence="1">
    <location>
        <begin position="1"/>
        <end position="15"/>
    </location>
</feature>
<dbReference type="Proteomes" id="UP000604046">
    <property type="component" value="Unassembled WGS sequence"/>
</dbReference>
<feature type="region of interest" description="Disordered" evidence="1">
    <location>
        <begin position="1"/>
        <end position="33"/>
    </location>
</feature>
<protein>
    <submittedName>
        <fullName evidence="2">Uncharacterized protein</fullName>
    </submittedName>
</protein>
<reference evidence="2" key="1">
    <citation type="submission" date="2021-02" db="EMBL/GenBank/DDBJ databases">
        <authorList>
            <person name="Dougan E. K."/>
            <person name="Rhodes N."/>
            <person name="Thang M."/>
            <person name="Chan C."/>
        </authorList>
    </citation>
    <scope>NUCLEOTIDE SEQUENCE</scope>
</reference>
<dbReference type="EMBL" id="CAJNDS010002591">
    <property type="protein sequence ID" value="CAE7537018.1"/>
    <property type="molecule type" value="Genomic_DNA"/>
</dbReference>
<keyword evidence="3" id="KW-1185">Reference proteome</keyword>
<evidence type="ECO:0000313" key="3">
    <source>
        <dbReference type="Proteomes" id="UP000604046"/>
    </source>
</evidence>
<proteinExistence type="predicted"/>
<accession>A0A812TT94</accession>